<sequence length="156" mass="17457">MARDPEMPSITKGNDWYFGMTAHIGVEADRGVTHSLETSTAKLHDTHVWDAVLHGEETAGWAGKGCVSAEREAAFKASGKVWGVMRKAPNGGPLHPLYDRINRNNAMVRARGAHPFRVIKRQFGHVKSRYRGLARNRAQLFTLGNLFLVQRRLIAR</sequence>
<dbReference type="PANTHER" id="PTHR35604:SF2">
    <property type="entry name" value="TRANSPOSASE INSH FOR INSERTION SEQUENCE ELEMENT IS5A-RELATED"/>
    <property type="match status" value="1"/>
</dbReference>
<protein>
    <recommendedName>
        <fullName evidence="3">DDE family transposase</fullName>
    </recommendedName>
</protein>
<gene>
    <name evidence="1" type="ORF">C7455_101675</name>
</gene>
<comment type="caution">
    <text evidence="1">The sequence shown here is derived from an EMBL/GenBank/DDBJ whole genome shotgun (WGS) entry which is preliminary data.</text>
</comment>
<organism evidence="1 2">
    <name type="scientific">Roseicyclus mahoneyensis</name>
    <dbReference type="NCBI Taxonomy" id="164332"/>
    <lineage>
        <taxon>Bacteria</taxon>
        <taxon>Pseudomonadati</taxon>
        <taxon>Pseudomonadota</taxon>
        <taxon>Alphaproteobacteria</taxon>
        <taxon>Rhodobacterales</taxon>
        <taxon>Roseobacteraceae</taxon>
        <taxon>Roseicyclus</taxon>
    </lineage>
</organism>
<dbReference type="EMBL" id="QGGW01000001">
    <property type="protein sequence ID" value="PWK62646.1"/>
    <property type="molecule type" value="Genomic_DNA"/>
</dbReference>
<dbReference type="OrthoDB" id="9774608at2"/>
<dbReference type="RefSeq" id="WP_109665393.1">
    <property type="nucleotide sequence ID" value="NZ_QGGW01000001.1"/>
</dbReference>
<reference evidence="1 2" key="1">
    <citation type="submission" date="2018-05" db="EMBL/GenBank/DDBJ databases">
        <title>Genomic Encyclopedia of Type Strains, Phase IV (KMG-IV): sequencing the most valuable type-strain genomes for metagenomic binning, comparative biology and taxonomic classification.</title>
        <authorList>
            <person name="Goeker M."/>
        </authorList>
    </citation>
    <scope>NUCLEOTIDE SEQUENCE [LARGE SCALE GENOMIC DNA]</scope>
    <source>
        <strain evidence="1 2">DSM 16097</strain>
    </source>
</reference>
<evidence type="ECO:0000313" key="2">
    <source>
        <dbReference type="Proteomes" id="UP000245708"/>
    </source>
</evidence>
<accession>A0A316GSR6</accession>
<dbReference type="AlphaFoldDB" id="A0A316GSR6"/>
<name>A0A316GSR6_9RHOB</name>
<keyword evidence="2" id="KW-1185">Reference proteome</keyword>
<dbReference type="PANTHER" id="PTHR35604">
    <property type="entry name" value="TRANSPOSASE INSH FOR INSERTION SEQUENCE ELEMENT IS5A-RELATED"/>
    <property type="match status" value="1"/>
</dbReference>
<evidence type="ECO:0008006" key="3">
    <source>
        <dbReference type="Google" id="ProtNLM"/>
    </source>
</evidence>
<evidence type="ECO:0000313" key="1">
    <source>
        <dbReference type="EMBL" id="PWK62646.1"/>
    </source>
</evidence>
<proteinExistence type="predicted"/>
<dbReference type="Proteomes" id="UP000245708">
    <property type="component" value="Unassembled WGS sequence"/>
</dbReference>